<dbReference type="Gene3D" id="1.25.40.10">
    <property type="entry name" value="Tetratricopeptide repeat domain"/>
    <property type="match status" value="3"/>
</dbReference>
<sequence length="759" mass="84961">MKSIDRKVLLPFYCALYVFALEYTSPALSSFISPLPDAHNFGRAALKSRCGRRDPRILEANQVLVRLRMKTLAPHTVGPESNKNSGGGNSVLRPHGAVSATAPFTSSSKLMNQRVEDTQTDDVNATFALGKELVRAGKTNEAKLLYQEALLRNSGNGKMWMKLFKLHRSQGSLEEARSSVREALRHNPCNAVLWQAWADLEKDLGRHDAARQLFKKGIEANPRLPSLYNSWGRMERDLGNVQTARQILEDGLKQAPTSARLLIALGILEDVEGNNENARHLLLHGIQSEPNNPFTYQAIAMLEYKLGNVADAREHLRRAIACDRDHSMSWLSWARLEENLGNLDNARTVYSNACKSCGGRGTANLWQSWARMEEQQSNDRVAIDIYKKAIAFFPKDAQLLVEYGKLLERRGEIETARRMLKEALKADGSNIYVYQCLGRLEASQFNYEQARVVFSAGISAAEAQVQSMFNFSRSSESGRSKLDRAMADLLHTWAIFEEKVGNNVNLSRSLFHRAIGCCETEGWLWRSFAEFERRQGNTLVARHYFAMAVNNEPRDGLNWISWSQLEESMGESHRASFYSRRGAELQARQQIRQARPVGKLAHPRATVARLSGRIRLLVTALLMQQTVVTCGLQCLSNNGNSTTAFPSNTSKTLECQSKYACGAVLLYGIDSAYFKKGCGDNKSMPCNCMLTCLPNWVSTGEGTWTMMVDRQKLEGKTFTKLCTSNNCNMDCSGAADLTTFQQLAIYAVLVTLHLQNVFC</sequence>
<protein>
    <recommendedName>
        <fullName evidence="6">Pre-mRNA-splicing factor Syf1/CRNKL1-like C-terminal HAT-repeats domain-containing protein</fullName>
    </recommendedName>
</protein>
<evidence type="ECO:0000256" key="4">
    <source>
        <dbReference type="PROSITE-ProRule" id="PRU00339"/>
    </source>
</evidence>
<evidence type="ECO:0000256" key="1">
    <source>
        <dbReference type="ARBA" id="ARBA00004123"/>
    </source>
</evidence>
<name>L1IZN8_GUITC</name>
<dbReference type="InterPro" id="IPR011990">
    <property type="entry name" value="TPR-like_helical_dom_sf"/>
</dbReference>
<gene>
    <name evidence="7" type="ORF">GUITHDRAFT_164284</name>
</gene>
<dbReference type="SMART" id="SM00386">
    <property type="entry name" value="HAT"/>
    <property type="match status" value="11"/>
</dbReference>
<keyword evidence="4" id="KW-0802">TPR repeat</keyword>
<dbReference type="Proteomes" id="UP000011087">
    <property type="component" value="Unassembled WGS sequence"/>
</dbReference>
<reference evidence="7 9" key="1">
    <citation type="journal article" date="2012" name="Nature">
        <title>Algal genomes reveal evolutionary mosaicism and the fate of nucleomorphs.</title>
        <authorList>
            <consortium name="DOE Joint Genome Institute"/>
            <person name="Curtis B.A."/>
            <person name="Tanifuji G."/>
            <person name="Burki F."/>
            <person name="Gruber A."/>
            <person name="Irimia M."/>
            <person name="Maruyama S."/>
            <person name="Arias M.C."/>
            <person name="Ball S.G."/>
            <person name="Gile G.H."/>
            <person name="Hirakawa Y."/>
            <person name="Hopkins J.F."/>
            <person name="Kuo A."/>
            <person name="Rensing S.A."/>
            <person name="Schmutz J."/>
            <person name="Symeonidi A."/>
            <person name="Elias M."/>
            <person name="Eveleigh R.J."/>
            <person name="Herman E.K."/>
            <person name="Klute M.J."/>
            <person name="Nakayama T."/>
            <person name="Obornik M."/>
            <person name="Reyes-Prieto A."/>
            <person name="Armbrust E.V."/>
            <person name="Aves S.J."/>
            <person name="Beiko R.G."/>
            <person name="Coutinho P."/>
            <person name="Dacks J.B."/>
            <person name="Durnford D.G."/>
            <person name="Fast N.M."/>
            <person name="Green B.R."/>
            <person name="Grisdale C.J."/>
            <person name="Hempel F."/>
            <person name="Henrissat B."/>
            <person name="Hoppner M.P."/>
            <person name="Ishida K."/>
            <person name="Kim E."/>
            <person name="Koreny L."/>
            <person name="Kroth P.G."/>
            <person name="Liu Y."/>
            <person name="Malik S.B."/>
            <person name="Maier U.G."/>
            <person name="McRose D."/>
            <person name="Mock T."/>
            <person name="Neilson J.A."/>
            <person name="Onodera N.T."/>
            <person name="Poole A.M."/>
            <person name="Pritham E.J."/>
            <person name="Richards T.A."/>
            <person name="Rocap G."/>
            <person name="Roy S.W."/>
            <person name="Sarai C."/>
            <person name="Schaack S."/>
            <person name="Shirato S."/>
            <person name="Slamovits C.H."/>
            <person name="Spencer D.F."/>
            <person name="Suzuki S."/>
            <person name="Worden A.Z."/>
            <person name="Zauner S."/>
            <person name="Barry K."/>
            <person name="Bell C."/>
            <person name="Bharti A.K."/>
            <person name="Crow J.A."/>
            <person name="Grimwood J."/>
            <person name="Kramer R."/>
            <person name="Lindquist E."/>
            <person name="Lucas S."/>
            <person name="Salamov A."/>
            <person name="McFadden G.I."/>
            <person name="Lane C.E."/>
            <person name="Keeling P.J."/>
            <person name="Gray M.W."/>
            <person name="Grigoriev I.V."/>
            <person name="Archibald J.M."/>
        </authorList>
    </citation>
    <scope>NUCLEOTIDE SEQUENCE</scope>
    <source>
        <strain evidence="7 9">CCMP2712</strain>
    </source>
</reference>
<dbReference type="GO" id="GO:0003729">
    <property type="term" value="F:mRNA binding"/>
    <property type="evidence" value="ECO:0007669"/>
    <property type="project" value="InterPro"/>
</dbReference>
<dbReference type="Pfam" id="PF23231">
    <property type="entry name" value="HAT_Syf1_CNRKL1_C"/>
    <property type="match status" value="1"/>
</dbReference>
<dbReference type="HOGENOM" id="CLU_367426_0_0_1"/>
<reference evidence="8" key="3">
    <citation type="submission" date="2016-03" db="UniProtKB">
        <authorList>
            <consortium name="EnsemblProtists"/>
        </authorList>
    </citation>
    <scope>IDENTIFICATION</scope>
</reference>
<dbReference type="PaxDb" id="55529-EKX41711"/>
<dbReference type="Pfam" id="PF13428">
    <property type="entry name" value="TPR_14"/>
    <property type="match status" value="1"/>
</dbReference>
<evidence type="ECO:0000313" key="7">
    <source>
        <dbReference type="EMBL" id="EKX41711.1"/>
    </source>
</evidence>
<dbReference type="RefSeq" id="XP_005828691.1">
    <property type="nucleotide sequence ID" value="XM_005828634.1"/>
</dbReference>
<dbReference type="PANTHER" id="PTHR44917">
    <property type="entry name" value="PROTEIN HIGH CHLOROPHYLL FLUORESCENT 107"/>
    <property type="match status" value="1"/>
</dbReference>
<dbReference type="InterPro" id="IPR003107">
    <property type="entry name" value="HAT"/>
</dbReference>
<dbReference type="InterPro" id="IPR055430">
    <property type="entry name" value="HAT_Syf1_CNRKL1_C"/>
</dbReference>
<evidence type="ECO:0000256" key="5">
    <source>
        <dbReference type="SAM" id="MobiDB-lite"/>
    </source>
</evidence>
<dbReference type="PROSITE" id="PS50005">
    <property type="entry name" value="TPR"/>
    <property type="match status" value="1"/>
</dbReference>
<dbReference type="GO" id="GO:0006397">
    <property type="term" value="P:mRNA processing"/>
    <property type="evidence" value="ECO:0007669"/>
    <property type="project" value="InterPro"/>
</dbReference>
<dbReference type="InterPro" id="IPR044624">
    <property type="entry name" value="Mbb1-like"/>
</dbReference>
<dbReference type="eggNOG" id="KOG1124">
    <property type="taxonomic scope" value="Eukaryota"/>
</dbReference>
<dbReference type="AlphaFoldDB" id="L1IZN8"/>
<dbReference type="OrthoDB" id="2624at2759"/>
<evidence type="ECO:0000259" key="6">
    <source>
        <dbReference type="Pfam" id="PF23231"/>
    </source>
</evidence>
<reference evidence="9" key="2">
    <citation type="submission" date="2012-11" db="EMBL/GenBank/DDBJ databases">
        <authorList>
            <person name="Kuo A."/>
            <person name="Curtis B.A."/>
            <person name="Tanifuji G."/>
            <person name="Burki F."/>
            <person name="Gruber A."/>
            <person name="Irimia M."/>
            <person name="Maruyama S."/>
            <person name="Arias M.C."/>
            <person name="Ball S.G."/>
            <person name="Gile G.H."/>
            <person name="Hirakawa Y."/>
            <person name="Hopkins J.F."/>
            <person name="Rensing S.A."/>
            <person name="Schmutz J."/>
            <person name="Symeonidi A."/>
            <person name="Elias M."/>
            <person name="Eveleigh R.J."/>
            <person name="Herman E.K."/>
            <person name="Klute M.J."/>
            <person name="Nakayama T."/>
            <person name="Obornik M."/>
            <person name="Reyes-Prieto A."/>
            <person name="Armbrust E.V."/>
            <person name="Aves S.J."/>
            <person name="Beiko R.G."/>
            <person name="Coutinho P."/>
            <person name="Dacks J.B."/>
            <person name="Durnford D.G."/>
            <person name="Fast N.M."/>
            <person name="Green B.R."/>
            <person name="Grisdale C."/>
            <person name="Hempe F."/>
            <person name="Henrissat B."/>
            <person name="Hoppner M.P."/>
            <person name="Ishida K.-I."/>
            <person name="Kim E."/>
            <person name="Koreny L."/>
            <person name="Kroth P.G."/>
            <person name="Liu Y."/>
            <person name="Malik S.-B."/>
            <person name="Maier U.G."/>
            <person name="McRose D."/>
            <person name="Mock T."/>
            <person name="Neilson J.A."/>
            <person name="Onodera N.T."/>
            <person name="Poole A.M."/>
            <person name="Pritham E.J."/>
            <person name="Richards T.A."/>
            <person name="Rocap G."/>
            <person name="Roy S.W."/>
            <person name="Sarai C."/>
            <person name="Schaack S."/>
            <person name="Shirato S."/>
            <person name="Slamovits C.H."/>
            <person name="Spencer D.F."/>
            <person name="Suzuki S."/>
            <person name="Worden A.Z."/>
            <person name="Zauner S."/>
            <person name="Barry K."/>
            <person name="Bell C."/>
            <person name="Bharti A.K."/>
            <person name="Crow J.A."/>
            <person name="Grimwood J."/>
            <person name="Kramer R."/>
            <person name="Lindquist E."/>
            <person name="Lucas S."/>
            <person name="Salamov A."/>
            <person name="McFadden G.I."/>
            <person name="Lane C.E."/>
            <person name="Keeling P.J."/>
            <person name="Gray M.W."/>
            <person name="Grigoriev I.V."/>
            <person name="Archibald J.M."/>
        </authorList>
    </citation>
    <scope>NUCLEOTIDE SEQUENCE</scope>
    <source>
        <strain evidence="9">CCMP2712</strain>
    </source>
</reference>
<dbReference type="InterPro" id="IPR019734">
    <property type="entry name" value="TPR_rpt"/>
</dbReference>
<keyword evidence="2" id="KW-0677">Repeat</keyword>
<keyword evidence="9" id="KW-1185">Reference proteome</keyword>
<dbReference type="EMBL" id="JH993021">
    <property type="protein sequence ID" value="EKX41711.1"/>
    <property type="molecule type" value="Genomic_DNA"/>
</dbReference>
<organism evidence="7">
    <name type="scientific">Guillardia theta (strain CCMP2712)</name>
    <name type="common">Cryptophyte</name>
    <dbReference type="NCBI Taxonomy" id="905079"/>
    <lineage>
        <taxon>Eukaryota</taxon>
        <taxon>Cryptophyceae</taxon>
        <taxon>Pyrenomonadales</taxon>
        <taxon>Geminigeraceae</taxon>
        <taxon>Guillardia</taxon>
    </lineage>
</organism>
<dbReference type="PANTHER" id="PTHR44917:SF1">
    <property type="entry name" value="PROTEIN HIGH CHLOROPHYLL FLUORESCENT 107"/>
    <property type="match status" value="1"/>
</dbReference>
<dbReference type="OMA" id="MASAYHS"/>
<dbReference type="EnsemblProtists" id="EKX41711">
    <property type="protein sequence ID" value="EKX41711"/>
    <property type="gene ID" value="GUITHDRAFT_164284"/>
</dbReference>
<comment type="subcellular location">
    <subcellularLocation>
        <location evidence="1">Nucleus</location>
    </subcellularLocation>
</comment>
<evidence type="ECO:0000256" key="2">
    <source>
        <dbReference type="ARBA" id="ARBA00022737"/>
    </source>
</evidence>
<evidence type="ECO:0000256" key="3">
    <source>
        <dbReference type="ARBA" id="ARBA00023242"/>
    </source>
</evidence>
<evidence type="ECO:0000313" key="9">
    <source>
        <dbReference type="Proteomes" id="UP000011087"/>
    </source>
</evidence>
<feature type="domain" description="Pre-mRNA-splicing factor Syf1/CRNKL1-like C-terminal HAT-repeats" evidence="6">
    <location>
        <begin position="156"/>
        <end position="379"/>
    </location>
</feature>
<feature type="repeat" description="TPR" evidence="4">
    <location>
        <begin position="397"/>
        <end position="430"/>
    </location>
</feature>
<dbReference type="STRING" id="905079.L1IZN8"/>
<evidence type="ECO:0000313" key="8">
    <source>
        <dbReference type="EnsemblProtists" id="EKX41711"/>
    </source>
</evidence>
<dbReference type="SUPFAM" id="SSF48452">
    <property type="entry name" value="TPR-like"/>
    <property type="match status" value="3"/>
</dbReference>
<feature type="region of interest" description="Disordered" evidence="5">
    <location>
        <begin position="74"/>
        <end position="96"/>
    </location>
</feature>
<accession>L1IZN8</accession>
<proteinExistence type="predicted"/>
<dbReference type="GO" id="GO:0005634">
    <property type="term" value="C:nucleus"/>
    <property type="evidence" value="ECO:0007669"/>
    <property type="project" value="UniProtKB-SubCell"/>
</dbReference>
<keyword evidence="3" id="KW-0539">Nucleus</keyword>
<dbReference type="SMART" id="SM00028">
    <property type="entry name" value="TPR"/>
    <property type="match status" value="10"/>
</dbReference>
<dbReference type="KEGG" id="gtt:GUITHDRAFT_164284"/>
<dbReference type="GeneID" id="17298374"/>